<dbReference type="Pfam" id="PF02627">
    <property type="entry name" value="CMD"/>
    <property type="match status" value="1"/>
</dbReference>
<gene>
    <name evidence="2" type="ORF">PQR63_08255</name>
</gene>
<organism evidence="2 3">
    <name type="scientific">Herbaspirillum rhizosphaerae</name>
    <dbReference type="NCBI Taxonomy" id="346179"/>
    <lineage>
        <taxon>Bacteria</taxon>
        <taxon>Pseudomonadati</taxon>
        <taxon>Pseudomonadota</taxon>
        <taxon>Betaproteobacteria</taxon>
        <taxon>Burkholderiales</taxon>
        <taxon>Oxalobacteraceae</taxon>
        <taxon>Herbaspirillum</taxon>
    </lineage>
</organism>
<proteinExistence type="predicted"/>
<dbReference type="RefSeq" id="WP_408167259.1">
    <property type="nucleotide sequence ID" value="NZ_JAQQFR010000004.1"/>
</dbReference>
<comment type="caution">
    <text evidence="2">The sequence shown here is derived from an EMBL/GenBank/DDBJ whole genome shotgun (WGS) entry which is preliminary data.</text>
</comment>
<evidence type="ECO:0000259" key="1">
    <source>
        <dbReference type="Pfam" id="PF02627"/>
    </source>
</evidence>
<dbReference type="InterPro" id="IPR003779">
    <property type="entry name" value="CMD-like"/>
</dbReference>
<feature type="domain" description="Carboxymuconolactone decarboxylase-like" evidence="1">
    <location>
        <begin position="51"/>
        <end position="109"/>
    </location>
</feature>
<reference evidence="2 3" key="1">
    <citation type="journal article" date="2024" name="Chem. Sci.">
        <title>Discovery of megapolipeptins by genome mining of a Burkholderiales bacteria collection.</title>
        <authorList>
            <person name="Paulo B.S."/>
            <person name="Recchia M.J.J."/>
            <person name="Lee S."/>
            <person name="Fergusson C.H."/>
            <person name="Romanowski S.B."/>
            <person name="Hernandez A."/>
            <person name="Krull N."/>
            <person name="Liu D.Y."/>
            <person name="Cavanagh H."/>
            <person name="Bos A."/>
            <person name="Gray C.A."/>
            <person name="Murphy B.T."/>
            <person name="Linington R.G."/>
            <person name="Eustaquio A.S."/>
        </authorList>
    </citation>
    <scope>NUCLEOTIDE SEQUENCE [LARGE SCALE GENOMIC DNA]</scope>
    <source>
        <strain evidence="2 3">RL21-008-BIB-B</strain>
    </source>
</reference>
<dbReference type="InterPro" id="IPR029032">
    <property type="entry name" value="AhpD-like"/>
</dbReference>
<dbReference type="EMBL" id="JAQQFR010000004">
    <property type="protein sequence ID" value="MFL9878369.1"/>
    <property type="molecule type" value="Genomic_DNA"/>
</dbReference>
<name>A0ABW8Z8G1_9BURK</name>
<dbReference type="Proteomes" id="UP001629214">
    <property type="component" value="Unassembled WGS sequence"/>
</dbReference>
<evidence type="ECO:0000313" key="3">
    <source>
        <dbReference type="Proteomes" id="UP001629214"/>
    </source>
</evidence>
<dbReference type="PANTHER" id="PTHR35446:SF3">
    <property type="entry name" value="CMD DOMAIN-CONTAINING PROTEIN"/>
    <property type="match status" value="1"/>
</dbReference>
<dbReference type="InterPro" id="IPR004675">
    <property type="entry name" value="AhpD_core"/>
</dbReference>
<dbReference type="Gene3D" id="1.20.1290.10">
    <property type="entry name" value="AhpD-like"/>
    <property type="match status" value="1"/>
</dbReference>
<dbReference type="PANTHER" id="PTHR35446">
    <property type="entry name" value="SI:CH211-175M2.5"/>
    <property type="match status" value="1"/>
</dbReference>
<dbReference type="SUPFAM" id="SSF69118">
    <property type="entry name" value="AhpD-like"/>
    <property type="match status" value="1"/>
</dbReference>
<protein>
    <submittedName>
        <fullName evidence="2">Carboxymuconolactone decarboxylase family protein</fullName>
    </submittedName>
</protein>
<accession>A0ABW8Z8G1</accession>
<evidence type="ECO:0000313" key="2">
    <source>
        <dbReference type="EMBL" id="MFL9878369.1"/>
    </source>
</evidence>
<sequence length="182" mass="19898">MKTLKPLTIESVPDDARASMAFVKKRLGSISNLMATLGNSPAMLNGYLALDAAWETTVLTVRERQLVLLTASVENKCLYCIAAHSTTLAGMRVDAEIIQSVRNRTALTHSGLDALVGLTRELVNERGFVGEVAKQKFFAAGYDEIVLMEILIGVALKTMSNYLDHLNPISIDTVFQEQAQAR</sequence>
<dbReference type="NCBIfam" id="TIGR00778">
    <property type="entry name" value="ahpD_dom"/>
    <property type="match status" value="1"/>
</dbReference>
<keyword evidence="3" id="KW-1185">Reference proteome</keyword>